<keyword evidence="1" id="KW-0503">Monooxygenase</keyword>
<name>A0ACB8UDQ4_9APHY</name>
<accession>A0ACB8UDQ4</accession>
<reference evidence="1" key="1">
    <citation type="journal article" date="2021" name="Environ. Microbiol.">
        <title>Gene family expansions and transcriptome signatures uncover fungal adaptations to wood decay.</title>
        <authorList>
            <person name="Hage H."/>
            <person name="Miyauchi S."/>
            <person name="Viragh M."/>
            <person name="Drula E."/>
            <person name="Min B."/>
            <person name="Chaduli D."/>
            <person name="Navarro D."/>
            <person name="Favel A."/>
            <person name="Norest M."/>
            <person name="Lesage-Meessen L."/>
            <person name="Balint B."/>
            <person name="Merenyi Z."/>
            <person name="de Eugenio L."/>
            <person name="Morin E."/>
            <person name="Martinez A.T."/>
            <person name="Baldrian P."/>
            <person name="Stursova M."/>
            <person name="Martinez M.J."/>
            <person name="Novotny C."/>
            <person name="Magnuson J.K."/>
            <person name="Spatafora J.W."/>
            <person name="Maurice S."/>
            <person name="Pangilinan J."/>
            <person name="Andreopoulos W."/>
            <person name="LaButti K."/>
            <person name="Hundley H."/>
            <person name="Na H."/>
            <person name="Kuo A."/>
            <person name="Barry K."/>
            <person name="Lipzen A."/>
            <person name="Henrissat B."/>
            <person name="Riley R."/>
            <person name="Ahrendt S."/>
            <person name="Nagy L.G."/>
            <person name="Grigoriev I.V."/>
            <person name="Martin F."/>
            <person name="Rosso M.N."/>
        </authorList>
    </citation>
    <scope>NUCLEOTIDE SEQUENCE</scope>
    <source>
        <strain evidence="1">CBS 384.51</strain>
    </source>
</reference>
<sequence length="522" mass="59476">MATLSSPILPTVAALVAVVLLARRQKWANRLRGCSLPPGPRGFPIIGNLLDFPPNKAWVTFREWSQTYGNIMFIQVMDTPILLVSSPEICHDLMEKRSAIYSDKLAFPIDELTGWDFGLPVVPYGQRWRGIRAYFHQYFNNSVTPKYHEKQTAQVHAFLRRCLEHSGEQLDPLCVRLTLAAVVLDIVYGQEVRSMDDEYIALTVASIEAFNETKTLGKFWVDFMPFLKYLPTWLPGAAAVKYGAQWRPVTEEMLDRPFRAIQSGENQNPSMLQDILMNLKEEQDSEHRTIQEQYAKHATGVAYAGKYPSTLLWAAADTTYSLLQTFFCTMAMSPQIRKKAQEELELVVGPERLPTFADQEDLHYLHAIFLECMRWLPVTPLGIAHRLITDDYYNGYFIPKGTVIMPCVWQMLRDPNSYPDPERFNPDRFMKDGVINPDVPDPSDLAFGFGRRHFAKDNAFLTMATALHVFDILPSLNEHGNELDPTPQMTTNGGLCYPDRLHYMLKPRSEAAEMLIRATATA</sequence>
<evidence type="ECO:0000313" key="1">
    <source>
        <dbReference type="EMBL" id="KAI0092442.1"/>
    </source>
</evidence>
<evidence type="ECO:0000313" key="2">
    <source>
        <dbReference type="Proteomes" id="UP001055072"/>
    </source>
</evidence>
<dbReference type="EMBL" id="MU274903">
    <property type="protein sequence ID" value="KAI0092442.1"/>
    <property type="molecule type" value="Genomic_DNA"/>
</dbReference>
<organism evidence="1 2">
    <name type="scientific">Irpex rosettiformis</name>
    <dbReference type="NCBI Taxonomy" id="378272"/>
    <lineage>
        <taxon>Eukaryota</taxon>
        <taxon>Fungi</taxon>
        <taxon>Dikarya</taxon>
        <taxon>Basidiomycota</taxon>
        <taxon>Agaricomycotina</taxon>
        <taxon>Agaricomycetes</taxon>
        <taxon>Polyporales</taxon>
        <taxon>Irpicaceae</taxon>
        <taxon>Irpex</taxon>
    </lineage>
</organism>
<keyword evidence="2" id="KW-1185">Reference proteome</keyword>
<comment type="caution">
    <text evidence="1">The sequence shown here is derived from an EMBL/GenBank/DDBJ whole genome shotgun (WGS) entry which is preliminary data.</text>
</comment>
<dbReference type="Proteomes" id="UP001055072">
    <property type="component" value="Unassembled WGS sequence"/>
</dbReference>
<gene>
    <name evidence="1" type="ORF">BDY19DRAFT_990164</name>
</gene>
<keyword evidence="1" id="KW-0560">Oxidoreductase</keyword>
<protein>
    <submittedName>
        <fullName evidence="1">CyP450 monooxygenase</fullName>
    </submittedName>
</protein>
<proteinExistence type="predicted"/>